<sequence>MERTPLLEAVSQGHLGMTHLLIALGANVNAVDGEGNSCLHLAMATEKFNSEGAPLDLLNECCTALNLKMEERLSGIVVARYLASKGADLHHKNNKNNTPLDLIKDPNLRKKKETCLPPQCLRCRNKAATTKVHPCGHLVICKGCSNVPLQQCLKCLKPVITGRGRVDDHYMQIPRFDCKSIMKSHSSKFRPLCPAVSKILQLTDSDNDSKNLVTVSRIVEICNGIVTYSPDLKLISCATTGGDFDFHCSSNVTDMTRIENETLKLLIVGKKAVFFYKIIRKRGRSVLPSEVKTPSNLYGYDGGPYSIEMIPNILLSQGKTQSNLYSGRIDKMCVHLIDNSRMFAVNEHDLLVKDHVTRSQINMFIDLVDVFSRNISLSEMLSSRLYLQDLTVSDKAHEVVVPQSFGDRHPVEIGCLVITENNLVALYDSTNENIKILTFDVLTVKARELLQTMTRTYILKVCTRLIGKNSPVSRLQTNNFPVQVKDIDISDEGKTAVCEMANSGNVKLFDEDGKLLCYRDFGSFVGGVCFTGERNILVTVPNRQEIFQLKSQNLEKYKVWESRVPYGIIWRKVGNIYWCVHINMIECDTIKIDGDQLKVLESMSLSNIDFGLHFPSITSKKNKGMFSNELFNKLKNGGDGGERSTSRKIEVRRGNYIAESMLGIDEISVRRLPHRTAMFPLSFSLSGLLDSNSMFCFLNAFKLIMLQDNSIVVLLYKCTLMVTSGDGHLLYSQTFEKEAQDICQWTDESFVVLFRDDKQLIFFDTDLCLLKKITTEKPYNLMYKKNANNLVCVFEDAPNECSNIPYVTYADILHIGGEMYEYKGRVNLGKEGKVVAMGVTSNEDIVVLKYKEDHYDVCWYRDNWVRSQQLMIQGEEPFPNIFNKSLTIHGENIYISDFNNNIHQVSVDSKCEIFLSSQEIEVCHIKAIHVSDYFIMIYGNLDNRFDGLFYYER</sequence>
<dbReference type="AlphaFoldDB" id="A0AA36MIN4"/>
<dbReference type="Pfam" id="PF13637">
    <property type="entry name" value="Ank_4"/>
    <property type="match status" value="1"/>
</dbReference>
<evidence type="ECO:0000256" key="1">
    <source>
        <dbReference type="PROSITE-ProRule" id="PRU00023"/>
    </source>
</evidence>
<dbReference type="SUPFAM" id="SSF48403">
    <property type="entry name" value="Ankyrin repeat"/>
    <property type="match status" value="1"/>
</dbReference>
<accession>A0AA36MIN4</accession>
<dbReference type="InterPro" id="IPR036770">
    <property type="entry name" value="Ankyrin_rpt-contain_sf"/>
</dbReference>
<comment type="caution">
    <text evidence="2">The sequence shown here is derived from an EMBL/GenBank/DDBJ whole genome shotgun (WGS) entry which is preliminary data.</text>
</comment>
<dbReference type="PANTHER" id="PTHR24202:SF4">
    <property type="entry name" value="E3 UBIQUITIN-PROTEIN LIGASE MIB2-RELATED"/>
    <property type="match status" value="1"/>
</dbReference>
<name>A0AA36MIN4_OCTVU</name>
<dbReference type="EMBL" id="CATOCA020000001">
    <property type="protein sequence ID" value="CAJ1099252.1"/>
    <property type="molecule type" value="Genomic_DNA"/>
</dbReference>
<dbReference type="SUPFAM" id="SSF75011">
    <property type="entry name" value="3-carboxy-cis,cis-mucoante lactonizing enzyme"/>
    <property type="match status" value="1"/>
</dbReference>
<protein>
    <submittedName>
        <fullName evidence="2">XP_036356076.1uncharacterized protein LOC118761994</fullName>
    </submittedName>
</protein>
<dbReference type="PROSITE" id="PS50088">
    <property type="entry name" value="ANK_REPEAT"/>
    <property type="match status" value="1"/>
</dbReference>
<organism evidence="2 3">
    <name type="scientific">Octopus vulgaris</name>
    <name type="common">Common octopus</name>
    <dbReference type="NCBI Taxonomy" id="6645"/>
    <lineage>
        <taxon>Eukaryota</taxon>
        <taxon>Metazoa</taxon>
        <taxon>Spiralia</taxon>
        <taxon>Lophotrochozoa</taxon>
        <taxon>Mollusca</taxon>
        <taxon>Cephalopoda</taxon>
        <taxon>Coleoidea</taxon>
        <taxon>Octopodiformes</taxon>
        <taxon>Octopoda</taxon>
        <taxon>Incirrata</taxon>
        <taxon>Octopodidae</taxon>
        <taxon>Octopus</taxon>
    </lineage>
</organism>
<proteinExistence type="predicted"/>
<evidence type="ECO:0000313" key="2">
    <source>
        <dbReference type="EMBL" id="CAJ1099252.1"/>
    </source>
</evidence>
<feature type="repeat" description="ANK" evidence="1">
    <location>
        <begin position="1"/>
        <end position="33"/>
    </location>
</feature>
<dbReference type="GO" id="GO:0005737">
    <property type="term" value="C:cytoplasm"/>
    <property type="evidence" value="ECO:0007669"/>
    <property type="project" value="TreeGrafter"/>
</dbReference>
<dbReference type="InterPro" id="IPR002110">
    <property type="entry name" value="Ankyrin_rpt"/>
</dbReference>
<reference evidence="2" key="1">
    <citation type="submission" date="2023-08" db="EMBL/GenBank/DDBJ databases">
        <authorList>
            <person name="Alioto T."/>
            <person name="Alioto T."/>
            <person name="Gomez Garrido J."/>
        </authorList>
    </citation>
    <scope>NUCLEOTIDE SEQUENCE</scope>
</reference>
<dbReference type="Proteomes" id="UP001162480">
    <property type="component" value="Unassembled WGS sequence"/>
</dbReference>
<dbReference type="GO" id="GO:0016567">
    <property type="term" value="P:protein ubiquitination"/>
    <property type="evidence" value="ECO:0007669"/>
    <property type="project" value="TreeGrafter"/>
</dbReference>
<keyword evidence="1" id="KW-0040">ANK repeat</keyword>
<dbReference type="PANTHER" id="PTHR24202">
    <property type="entry name" value="E3 UBIQUITIN-PROTEIN LIGASE MIB2"/>
    <property type="match status" value="1"/>
</dbReference>
<gene>
    <name evidence="2" type="ORF">OCTVUL_1B019437</name>
</gene>
<dbReference type="PROSITE" id="PS50297">
    <property type="entry name" value="ANK_REP_REGION"/>
    <property type="match status" value="1"/>
</dbReference>
<dbReference type="SMART" id="SM00248">
    <property type="entry name" value="ANK"/>
    <property type="match status" value="2"/>
</dbReference>
<keyword evidence="3" id="KW-1185">Reference proteome</keyword>
<evidence type="ECO:0000313" key="3">
    <source>
        <dbReference type="Proteomes" id="UP001162480"/>
    </source>
</evidence>
<dbReference type="Gene3D" id="1.25.40.20">
    <property type="entry name" value="Ankyrin repeat-containing domain"/>
    <property type="match status" value="1"/>
</dbReference>